<evidence type="ECO:0000313" key="4">
    <source>
        <dbReference type="Proteomes" id="UP000777482"/>
    </source>
</evidence>
<dbReference type="EMBL" id="PUHQ01000017">
    <property type="protein sequence ID" value="KAG0663908.1"/>
    <property type="molecule type" value="Genomic_DNA"/>
</dbReference>
<comment type="caution">
    <text evidence="3">The sequence shown here is derived from an EMBL/GenBank/DDBJ whole genome shotgun (WGS) entry which is preliminary data.</text>
</comment>
<keyword evidence="2" id="KW-1133">Transmembrane helix</keyword>
<feature type="transmembrane region" description="Helical" evidence="2">
    <location>
        <begin position="12"/>
        <end position="33"/>
    </location>
</feature>
<keyword evidence="2" id="KW-0472">Membrane</keyword>
<keyword evidence="2" id="KW-0812">Transmembrane</keyword>
<accession>A0A9P7B8F5</accession>
<feature type="compositionally biased region" description="Low complexity" evidence="1">
    <location>
        <begin position="132"/>
        <end position="148"/>
    </location>
</feature>
<feature type="transmembrane region" description="Helical" evidence="2">
    <location>
        <begin position="45"/>
        <end position="63"/>
    </location>
</feature>
<dbReference type="AlphaFoldDB" id="A0A9P7B8F5"/>
<feature type="compositionally biased region" description="Basic and acidic residues" evidence="1">
    <location>
        <begin position="162"/>
        <end position="183"/>
    </location>
</feature>
<dbReference type="OrthoDB" id="2527033at2759"/>
<protein>
    <submittedName>
        <fullName evidence="3">Uncharacterized protein</fullName>
    </submittedName>
</protein>
<sequence length="211" mass="22048">MWGTLAKFTTDLAIIGPWWSLAGSAAAIVFVLISFCTGVSMECGILLGILAVLNIIGYIIWAVKGNPGTICDGAADLAGKAGVADMVNCGISWIKYAIYALLVTAGLSQLAVAAMGFSCAGGGGGGPQNALGKSPSTTTTATARSLGRGARERRGDKHRWARLADAEHDAEGRADYPLRRSKETVGYSETDPSGSSDSDEQQWKSRKRSAF</sequence>
<evidence type="ECO:0000256" key="2">
    <source>
        <dbReference type="SAM" id="Phobius"/>
    </source>
</evidence>
<keyword evidence="4" id="KW-1185">Reference proteome</keyword>
<proteinExistence type="predicted"/>
<feature type="region of interest" description="Disordered" evidence="1">
    <location>
        <begin position="127"/>
        <end position="211"/>
    </location>
</feature>
<dbReference type="Proteomes" id="UP000777482">
    <property type="component" value="Unassembled WGS sequence"/>
</dbReference>
<name>A0A9P7B8F5_RHOMI</name>
<organism evidence="3 4">
    <name type="scientific">Rhodotorula mucilaginosa</name>
    <name type="common">Yeast</name>
    <name type="synonym">Rhodotorula rubra</name>
    <dbReference type="NCBI Taxonomy" id="5537"/>
    <lineage>
        <taxon>Eukaryota</taxon>
        <taxon>Fungi</taxon>
        <taxon>Dikarya</taxon>
        <taxon>Basidiomycota</taxon>
        <taxon>Pucciniomycotina</taxon>
        <taxon>Microbotryomycetes</taxon>
        <taxon>Sporidiobolales</taxon>
        <taxon>Sporidiobolaceae</taxon>
        <taxon>Rhodotorula</taxon>
    </lineage>
</organism>
<evidence type="ECO:0000256" key="1">
    <source>
        <dbReference type="SAM" id="MobiDB-lite"/>
    </source>
</evidence>
<gene>
    <name evidence="3" type="ORF">C6P46_002134</name>
</gene>
<reference evidence="3 4" key="1">
    <citation type="submission" date="2020-11" db="EMBL/GenBank/DDBJ databases">
        <title>Kefir isolates.</title>
        <authorList>
            <person name="Marcisauskas S."/>
            <person name="Kim Y."/>
            <person name="Blasche S."/>
        </authorList>
    </citation>
    <scope>NUCLEOTIDE SEQUENCE [LARGE SCALE GENOMIC DNA]</scope>
    <source>
        <strain evidence="3 4">KR</strain>
    </source>
</reference>
<evidence type="ECO:0000313" key="3">
    <source>
        <dbReference type="EMBL" id="KAG0663908.1"/>
    </source>
</evidence>